<dbReference type="InterPro" id="IPR025619">
    <property type="entry name" value="YlzJ"/>
</dbReference>
<evidence type="ECO:0000313" key="2">
    <source>
        <dbReference type="Proteomes" id="UP001166402"/>
    </source>
</evidence>
<dbReference type="RefSeq" id="WP_209454805.1">
    <property type="nucleotide sequence ID" value="NZ_JAGGLT010000036.1"/>
</dbReference>
<organism evidence="1 2">
    <name type="scientific">Thermoanaerobacterium butyriciformans</name>
    <dbReference type="NCBI Taxonomy" id="1702242"/>
    <lineage>
        <taxon>Bacteria</taxon>
        <taxon>Bacillati</taxon>
        <taxon>Bacillota</taxon>
        <taxon>Clostridia</taxon>
        <taxon>Thermoanaerobacterales</taxon>
        <taxon>Thermoanaerobacteraceae</taxon>
        <taxon>Thermoanaerobacterium</taxon>
    </lineage>
</organism>
<evidence type="ECO:0000313" key="1">
    <source>
        <dbReference type="EMBL" id="MBP2073153.1"/>
    </source>
</evidence>
<evidence type="ECO:0008006" key="3">
    <source>
        <dbReference type="Google" id="ProtNLM"/>
    </source>
</evidence>
<sequence length="70" mass="8480">MLYTIIPYELIFEHRDNTKDNIIEINIEGKMFLLEKEENSYKIIRLYSTNPNDYLETKYMPGNTIDFKKI</sequence>
<keyword evidence="2" id="KW-1185">Reference proteome</keyword>
<reference evidence="1" key="1">
    <citation type="submission" date="2021-03" db="EMBL/GenBank/DDBJ databases">
        <title>Genomic Encyclopedia of Type Strains, Phase IV (KMG-IV): sequencing the most valuable type-strain genomes for metagenomic binning, comparative biology and taxonomic classification.</title>
        <authorList>
            <person name="Goeker M."/>
        </authorList>
    </citation>
    <scope>NUCLEOTIDE SEQUENCE</scope>
    <source>
        <strain evidence="1">DSM 101588</strain>
    </source>
</reference>
<name>A0ABS4NHK3_9THEO</name>
<accession>A0ABS4NHK3</accession>
<protein>
    <recommendedName>
        <fullName evidence="3">YlzJ-like protein</fullName>
    </recommendedName>
</protein>
<dbReference type="EMBL" id="JAGGLT010000036">
    <property type="protein sequence ID" value="MBP2073153.1"/>
    <property type="molecule type" value="Genomic_DNA"/>
</dbReference>
<proteinExistence type="predicted"/>
<dbReference type="Pfam" id="PF14035">
    <property type="entry name" value="YlzJ"/>
    <property type="match status" value="1"/>
</dbReference>
<gene>
    <name evidence="1" type="ORF">J2Z80_002705</name>
</gene>
<dbReference type="Proteomes" id="UP001166402">
    <property type="component" value="Unassembled WGS sequence"/>
</dbReference>
<comment type="caution">
    <text evidence="1">The sequence shown here is derived from an EMBL/GenBank/DDBJ whole genome shotgun (WGS) entry which is preliminary data.</text>
</comment>